<organism evidence="8 10">
    <name type="scientific">Rhodotorula toruloides</name>
    <name type="common">Yeast</name>
    <name type="synonym">Rhodosporidium toruloides</name>
    <dbReference type="NCBI Taxonomy" id="5286"/>
    <lineage>
        <taxon>Eukaryota</taxon>
        <taxon>Fungi</taxon>
        <taxon>Dikarya</taxon>
        <taxon>Basidiomycota</taxon>
        <taxon>Pucciniomycotina</taxon>
        <taxon>Microbotryomycetes</taxon>
        <taxon>Sporidiobolales</taxon>
        <taxon>Sporidiobolaceae</taxon>
        <taxon>Rhodotorula</taxon>
    </lineage>
</organism>
<evidence type="ECO:0000256" key="2">
    <source>
        <dbReference type="ARBA" id="ARBA00023015"/>
    </source>
</evidence>
<evidence type="ECO:0000256" key="4">
    <source>
        <dbReference type="ARBA" id="ARBA00023242"/>
    </source>
</evidence>
<proteinExistence type="predicted"/>
<sequence>MSAPSTLPDHLAYLSTLVLVSRASASSSAANSTSPSGFTHARTLPLHTLSHLLRSYLHLVASAAVESANQGGRTKVSLWDVGEALDEYGFRGRAGLAELREEAERGLDGVEEEAEQLADLAKGLQDHLALPPIQPPLCQLSYDPLGPSELSLLSLVQSLPSEDAATPGATDGSSSSDEEDEIASPPPTQPPTQESVPQIKPEPSFDAINGLESFGLGDLGSLTGNDANFFDSLPLGSLPPTSQGAPATNGIGDITASVFHPLDLAGRPIADLSLLGPASLSSLPFPIDEEDTRPFPAWRDPAQVPSYVPPFFPPFPGMERESPEALARRRRRERERERDALEAATGQQQQQGTGATVSRAAAALMLGAGAGGDPWQEAIPYSASSLATMANEFGHSLPTPSSPHSGKGGKDLPNGGPGGKSRKKRRRSLSPPPSTSTSLAAFETIQPLMPHQPSFLRTNQLRRTAAGYIAYNQRHPELAISSDSLFGSLPYAQPLRQPTLPPGFLPDFAPPLIHPFNTNLPFTVSNPVPYHPAASTSILPAPPPNPRIPTVLSSIARELSFPLQFDTRPGMRDQLHPNIALFARLRRIGPPGPLGPKGEALNYEFIGQTSLVALSNVEWPERRYNAKLPKRFGAEDPDAAAAAGGGGIKLKLGGGTGGGAATTGRQTREGSMAISTPWNTFGGSPAPFLGSGTGATPGPNGVALGPSSSTFSAFEFGNTSNLPFTSTAFPSATPAPTDFPAAQPQPDFDYPDFLLSAGGFSAEPTPAGGTELDWATIASTAASVAPTVTATSAIDPALESTPAPVASTSASTSVIDPSLAGETATTSSGVPAPPPPPPPPAPEPTPAESSAAPAPAPAGQDSAPLEADGADASMDMDGVEDAVSRAIQASVSQGGMLFSIPGMGGGQQDGQ</sequence>
<feature type="coiled-coil region" evidence="5">
    <location>
        <begin position="93"/>
        <end position="127"/>
    </location>
</feature>
<dbReference type="EMBL" id="CWKI01000013">
    <property type="protein sequence ID" value="CTR10422.1"/>
    <property type="molecule type" value="Genomic_DNA"/>
</dbReference>
<evidence type="ECO:0000256" key="1">
    <source>
        <dbReference type="ARBA" id="ARBA00004123"/>
    </source>
</evidence>
<keyword evidence="3" id="KW-0804">Transcription</keyword>
<evidence type="ECO:0000313" key="8">
    <source>
        <dbReference type="EMBL" id="CTR10422.1"/>
    </source>
</evidence>
<evidence type="ECO:0000313" key="9">
    <source>
        <dbReference type="EMBL" id="PRQ71024.1"/>
    </source>
</evidence>
<dbReference type="InterPro" id="IPR006565">
    <property type="entry name" value="BTP"/>
</dbReference>
<dbReference type="GO" id="GO:0005634">
    <property type="term" value="C:nucleus"/>
    <property type="evidence" value="ECO:0007669"/>
    <property type="project" value="UniProtKB-SubCell"/>
</dbReference>
<keyword evidence="2" id="KW-0805">Transcription regulation</keyword>
<gene>
    <name evidence="8" type="primary">FGENESH: predicted gene_13.113</name>
    <name evidence="9" type="ORF">AAT19DRAFT_10564</name>
    <name evidence="8" type="ORF">BN2166_0062830</name>
</gene>
<feature type="compositionally biased region" description="Low complexity" evidence="6">
    <location>
        <begin position="342"/>
        <end position="356"/>
    </location>
</feature>
<feature type="compositionally biased region" description="Basic and acidic residues" evidence="6">
    <location>
        <begin position="318"/>
        <end position="327"/>
    </location>
</feature>
<dbReference type="OMA" id="FPAWRDP"/>
<dbReference type="AlphaFoldDB" id="A0A0K3CP05"/>
<comment type="subcellular location">
    <subcellularLocation>
        <location evidence="1">Nucleus</location>
    </subcellularLocation>
</comment>
<dbReference type="CDD" id="cd00076">
    <property type="entry name" value="HFD_SF"/>
    <property type="match status" value="1"/>
</dbReference>
<dbReference type="Pfam" id="PF07524">
    <property type="entry name" value="Bromo_TP"/>
    <property type="match status" value="1"/>
</dbReference>
<evidence type="ECO:0000313" key="10">
    <source>
        <dbReference type="Proteomes" id="UP000199069"/>
    </source>
</evidence>
<feature type="region of interest" description="Disordered" evidence="6">
    <location>
        <begin position="313"/>
        <end position="356"/>
    </location>
</feature>
<reference evidence="8 10" key="1">
    <citation type="submission" date="2015-07" db="EMBL/GenBank/DDBJ databases">
        <authorList>
            <person name="Cajimat M.N.B."/>
            <person name="Milazzo M.L."/>
            <person name="Fulhorst C.F."/>
        </authorList>
    </citation>
    <scope>NUCLEOTIDE SEQUENCE [LARGE SCALE GENOMIC DNA]</scope>
    <source>
        <strain evidence="8">Single colony</strain>
    </source>
</reference>
<dbReference type="STRING" id="5286.A0A0K3CP05"/>
<feature type="domain" description="Bromodomain associated" evidence="7">
    <location>
        <begin position="27"/>
        <end position="90"/>
    </location>
</feature>
<reference evidence="9 11" key="2">
    <citation type="journal article" date="2018" name="Elife">
        <title>Functional genomics of lipid metabolism in the oleaginous yeast Rhodosporidium toruloides.</title>
        <authorList>
            <person name="Coradetti S.T."/>
            <person name="Pinel D."/>
            <person name="Geiselman G."/>
            <person name="Ito M."/>
            <person name="Mondo S."/>
            <person name="Reilly M.C."/>
            <person name="Cheng Y.F."/>
            <person name="Bauer S."/>
            <person name="Grigoriev I."/>
            <person name="Gladden J.M."/>
            <person name="Simmons B.A."/>
            <person name="Brem R."/>
            <person name="Arkin A.P."/>
            <person name="Skerker J.M."/>
        </authorList>
    </citation>
    <scope>NUCLEOTIDE SEQUENCE [LARGE SCALE GENOMIC DNA]</scope>
    <source>
        <strain evidence="9 11">NBRC 0880</strain>
    </source>
</reference>
<keyword evidence="4" id="KW-0539">Nucleus</keyword>
<keyword evidence="5" id="KW-0175">Coiled coil</keyword>
<name>A0A0K3CP05_RHOTO</name>
<evidence type="ECO:0000256" key="3">
    <source>
        <dbReference type="ARBA" id="ARBA00023163"/>
    </source>
</evidence>
<evidence type="ECO:0000256" key="5">
    <source>
        <dbReference type="SAM" id="Coils"/>
    </source>
</evidence>
<dbReference type="OrthoDB" id="2536308at2759"/>
<keyword evidence="10" id="KW-1185">Reference proteome</keyword>
<dbReference type="Proteomes" id="UP000239560">
    <property type="component" value="Unassembled WGS sequence"/>
</dbReference>
<dbReference type="Proteomes" id="UP000199069">
    <property type="component" value="Unassembled WGS sequence"/>
</dbReference>
<accession>A0A0K3CP05</accession>
<feature type="compositionally biased region" description="Pro residues" evidence="6">
    <location>
        <begin position="831"/>
        <end position="845"/>
    </location>
</feature>
<evidence type="ECO:0000313" key="11">
    <source>
        <dbReference type="Proteomes" id="UP000239560"/>
    </source>
</evidence>
<dbReference type="GO" id="GO:0046982">
    <property type="term" value="F:protein heterodimerization activity"/>
    <property type="evidence" value="ECO:0007669"/>
    <property type="project" value="InterPro"/>
</dbReference>
<evidence type="ECO:0000256" key="6">
    <source>
        <dbReference type="SAM" id="MobiDB-lite"/>
    </source>
</evidence>
<feature type="region of interest" description="Disordered" evidence="6">
    <location>
        <begin position="799"/>
        <end position="887"/>
    </location>
</feature>
<feature type="compositionally biased region" description="Low complexity" evidence="6">
    <location>
        <begin position="799"/>
        <end position="814"/>
    </location>
</feature>
<evidence type="ECO:0000259" key="7">
    <source>
        <dbReference type="Pfam" id="PF07524"/>
    </source>
</evidence>
<feature type="region of interest" description="Disordered" evidence="6">
    <location>
        <begin position="162"/>
        <end position="204"/>
    </location>
</feature>
<feature type="region of interest" description="Disordered" evidence="6">
    <location>
        <begin position="392"/>
        <end position="437"/>
    </location>
</feature>
<dbReference type="InterPro" id="IPR009072">
    <property type="entry name" value="Histone-fold"/>
</dbReference>
<protein>
    <submittedName>
        <fullName evidence="8 9">Proteophosphoglycan ppg4</fullName>
    </submittedName>
</protein>
<dbReference type="Gene3D" id="1.10.20.10">
    <property type="entry name" value="Histone, subunit A"/>
    <property type="match status" value="1"/>
</dbReference>
<feature type="region of interest" description="Disordered" evidence="6">
    <location>
        <begin position="725"/>
        <end position="751"/>
    </location>
</feature>
<dbReference type="EMBL" id="LCTV02000013">
    <property type="protein sequence ID" value="PRQ71024.1"/>
    <property type="molecule type" value="Genomic_DNA"/>
</dbReference>